<dbReference type="STRING" id="400727.A0A2T7ND89"/>
<keyword evidence="4 5" id="KW-0326">Glycosidase</keyword>
<accession>A0A2T7ND89</accession>
<dbReference type="Proteomes" id="UP000245119">
    <property type="component" value="Linkage Group LG14"/>
</dbReference>
<dbReference type="SUPFAM" id="SSF74650">
    <property type="entry name" value="Galactose mutarotase-like"/>
    <property type="match status" value="1"/>
</dbReference>
<keyword evidence="9" id="KW-1185">Reference proteome</keyword>
<dbReference type="InterPro" id="IPR011013">
    <property type="entry name" value="Gal_mutarotase_sf_dom"/>
</dbReference>
<comment type="caution">
    <text evidence="8">The sequence shown here is derived from an EMBL/GenBank/DDBJ whole genome shotgun (WGS) entry which is preliminary data.</text>
</comment>
<dbReference type="Pfam" id="PF21365">
    <property type="entry name" value="Glyco_hydro_31_3rd"/>
    <property type="match status" value="1"/>
</dbReference>
<evidence type="ECO:0000313" key="9">
    <source>
        <dbReference type="Proteomes" id="UP000245119"/>
    </source>
</evidence>
<keyword evidence="3" id="KW-0325">Glycoprotein</keyword>
<dbReference type="Gene3D" id="2.60.40.1180">
    <property type="entry name" value="Golgi alpha-mannosidase II"/>
    <property type="match status" value="2"/>
</dbReference>
<dbReference type="CDD" id="cd14752">
    <property type="entry name" value="GH31_N"/>
    <property type="match status" value="1"/>
</dbReference>
<dbReference type="OrthoDB" id="1334205at2759"/>
<dbReference type="PANTHER" id="PTHR22762">
    <property type="entry name" value="ALPHA-GLUCOSIDASE"/>
    <property type="match status" value="1"/>
</dbReference>
<dbReference type="SUPFAM" id="SSF51011">
    <property type="entry name" value="Glycosyl hydrolase domain"/>
    <property type="match status" value="1"/>
</dbReference>
<evidence type="ECO:0000256" key="3">
    <source>
        <dbReference type="ARBA" id="ARBA00023180"/>
    </source>
</evidence>
<comment type="similarity">
    <text evidence="1 5">Belongs to the glycosyl hydrolase 31 family.</text>
</comment>
<dbReference type="InterPro" id="IPR000322">
    <property type="entry name" value="Glyco_hydro_31_TIM"/>
</dbReference>
<dbReference type="InterPro" id="IPR017853">
    <property type="entry name" value="GH"/>
</dbReference>
<dbReference type="Gene3D" id="2.60.40.1760">
    <property type="entry name" value="glycosyl hydrolase (family 31)"/>
    <property type="match status" value="1"/>
</dbReference>
<evidence type="ECO:0000256" key="2">
    <source>
        <dbReference type="ARBA" id="ARBA00022801"/>
    </source>
</evidence>
<organism evidence="8 9">
    <name type="scientific">Pomacea canaliculata</name>
    <name type="common">Golden apple snail</name>
    <dbReference type="NCBI Taxonomy" id="400727"/>
    <lineage>
        <taxon>Eukaryota</taxon>
        <taxon>Metazoa</taxon>
        <taxon>Spiralia</taxon>
        <taxon>Lophotrochozoa</taxon>
        <taxon>Mollusca</taxon>
        <taxon>Gastropoda</taxon>
        <taxon>Caenogastropoda</taxon>
        <taxon>Architaenioglossa</taxon>
        <taxon>Ampullarioidea</taxon>
        <taxon>Ampullariidae</taxon>
        <taxon>Pomacea</taxon>
    </lineage>
</organism>
<evidence type="ECO:0000256" key="5">
    <source>
        <dbReference type="RuleBase" id="RU361185"/>
    </source>
</evidence>
<gene>
    <name evidence="8" type="ORF">C0Q70_21696</name>
</gene>
<protein>
    <submittedName>
        <fullName evidence="8">Uncharacterized protein</fullName>
    </submittedName>
</protein>
<dbReference type="InterPro" id="IPR013780">
    <property type="entry name" value="Glyco_hydro_b"/>
</dbReference>
<evidence type="ECO:0000313" key="8">
    <source>
        <dbReference type="EMBL" id="PVD19133.1"/>
    </source>
</evidence>
<evidence type="ECO:0000256" key="1">
    <source>
        <dbReference type="ARBA" id="ARBA00007806"/>
    </source>
</evidence>
<keyword evidence="2 5" id="KW-0378">Hydrolase</keyword>
<proteinExistence type="inferred from homology"/>
<dbReference type="EMBL" id="PZQS01000014">
    <property type="protein sequence ID" value="PVD19133.1"/>
    <property type="molecule type" value="Genomic_DNA"/>
</dbReference>
<dbReference type="FunFam" id="2.60.40.1180:FF:000001">
    <property type="entry name" value="Maltase-glucoamylase, intestinal"/>
    <property type="match status" value="1"/>
</dbReference>
<sequence length="817" mass="93848">MTPFLTLFMDAEYQTDNRLRIKIYPDVERFEVPNEALNIESPAHAPKNSTRLYDVTIITKPIFGVVVQRRSTNVTVFNTTLLGFVVADQFLQITTRLSNSYVYGFGEHRHETFRHDMNWRTWSIFTRDNSPDNDWNIYGAHPVYMNVEDDGKANMVFLKNSNAMEITLQPDPTPAITFRTIGGVLDFYIFLGSSPGDALSHYTEAVLPPYWALGFQLSRWGYIDINDMWTVINRTREAQIPYDVQWADIDCLFNKYVFTYDRTNWTGLPALVDNLHAHHQHFVIIVDPGVGANLTINAMAKNNSPGYAMFEDGEAADIFVKDSSGKTLIGEVWPGVTAYPDYTNISVLPWFEKYVRFFREEEGVQVDALWIDMNEPSSFVAGSTQGCEKTQWDYPPYVPNILGASPEGKMFDKTMCMTAQHSWGRHYDVHSLYAHSMAMRTVSVLRDIFPGKRPWTMTRSSFAGTGHYATKWTGDNRSHWREMHWSIIGIMEFGLFGFALNLQSLKTYSTFPEWRRYCGFWYETTYELCIRWHQLGAFYPFARNHNGRGDPPVIFRHQDPASFDQRFVDIIKRPLTVRYKLLPYLYTLMYRANKYGDTVLRPLMFEFPEDLDARDIDRQFLLGPALLLSPVLTEGAREVEAYFPSARWYDYLTGREVILTGKRKTLHTPIESFNLHVRGGHVIPWQTPSLTTYESRQNPMGLLVALDDSFLAQGELFMDDGESDIQNSTYRYTLISFNMWKAGELMIQPNVTTYSPPSTVVLDTVEIIGLGSAVTDVMVDGLQLGSSQIVFIDGRVQFQNLNLTVLTPHTLRWTAAL</sequence>
<dbReference type="PANTHER" id="PTHR22762:SF133">
    <property type="entry name" value="P-TYPE DOMAIN-CONTAINING PROTEIN"/>
    <property type="match status" value="1"/>
</dbReference>
<dbReference type="AlphaFoldDB" id="A0A2T7ND89"/>
<feature type="domain" description="Glycoside hydrolase family 31 TIM barrel" evidence="6">
    <location>
        <begin position="206"/>
        <end position="588"/>
    </location>
</feature>
<dbReference type="GO" id="GO:0004558">
    <property type="term" value="F:alpha-1,4-glucosidase activity"/>
    <property type="evidence" value="ECO:0007669"/>
    <property type="project" value="TreeGrafter"/>
</dbReference>
<evidence type="ECO:0000259" key="6">
    <source>
        <dbReference type="Pfam" id="PF01055"/>
    </source>
</evidence>
<dbReference type="SUPFAM" id="SSF51445">
    <property type="entry name" value="(Trans)glycosidases"/>
    <property type="match status" value="1"/>
</dbReference>
<name>A0A2T7ND89_POMCA</name>
<dbReference type="Pfam" id="PF01055">
    <property type="entry name" value="Glyco_hydro_31_2nd"/>
    <property type="match status" value="1"/>
</dbReference>
<evidence type="ECO:0000256" key="4">
    <source>
        <dbReference type="ARBA" id="ARBA00023295"/>
    </source>
</evidence>
<dbReference type="CDD" id="cd06602">
    <property type="entry name" value="GH31_MGAM_SI_GAA"/>
    <property type="match status" value="1"/>
</dbReference>
<dbReference type="GO" id="GO:0030246">
    <property type="term" value="F:carbohydrate binding"/>
    <property type="evidence" value="ECO:0007669"/>
    <property type="project" value="InterPro"/>
</dbReference>
<dbReference type="Gene3D" id="3.20.20.80">
    <property type="entry name" value="Glycosidases"/>
    <property type="match status" value="1"/>
</dbReference>
<dbReference type="GO" id="GO:0005975">
    <property type="term" value="P:carbohydrate metabolic process"/>
    <property type="evidence" value="ECO:0007669"/>
    <property type="project" value="InterPro"/>
</dbReference>
<feature type="domain" description="Glycosyl hydrolase family 31 C-terminal" evidence="7">
    <location>
        <begin position="596"/>
        <end position="683"/>
    </location>
</feature>
<evidence type="ECO:0000259" key="7">
    <source>
        <dbReference type="Pfam" id="PF21365"/>
    </source>
</evidence>
<reference evidence="8 9" key="1">
    <citation type="submission" date="2018-04" db="EMBL/GenBank/DDBJ databases">
        <title>The genome of golden apple snail Pomacea canaliculata provides insight into stress tolerance and invasive adaptation.</title>
        <authorList>
            <person name="Liu C."/>
            <person name="Liu B."/>
            <person name="Ren Y."/>
            <person name="Zhang Y."/>
            <person name="Wang H."/>
            <person name="Li S."/>
            <person name="Jiang F."/>
            <person name="Yin L."/>
            <person name="Zhang G."/>
            <person name="Qian W."/>
            <person name="Fan W."/>
        </authorList>
    </citation>
    <scope>NUCLEOTIDE SEQUENCE [LARGE SCALE GENOMIC DNA]</scope>
    <source>
        <strain evidence="8">SZHN2017</strain>
        <tissue evidence="8">Muscle</tissue>
    </source>
</reference>
<dbReference type="InterPro" id="IPR048395">
    <property type="entry name" value="Glyco_hydro_31_C"/>
</dbReference>